<dbReference type="AlphaFoldDB" id="A0A2D0L609"/>
<comment type="caution">
    <text evidence="2">The sequence shown here is derived from an EMBL/GenBank/DDBJ whole genome shotgun (WGS) entry which is preliminary data.</text>
</comment>
<reference evidence="2 3" key="1">
    <citation type="journal article" date="2017" name="Nat. Microbiol.">
        <title>Natural product diversity associated with the nematode symbionts Photorhabdus and Xenorhabdus.</title>
        <authorList>
            <person name="Tobias N.J."/>
            <person name="Wolff H."/>
            <person name="Djahanschiri B."/>
            <person name="Grundmann F."/>
            <person name="Kronenwerth M."/>
            <person name="Shi Y.M."/>
            <person name="Simonyi S."/>
            <person name="Grun P."/>
            <person name="Shapiro-Ilan D."/>
            <person name="Pidot S.J."/>
            <person name="Stinear T.P."/>
            <person name="Ebersberger I."/>
            <person name="Bode H.B."/>
        </authorList>
    </citation>
    <scope>NUCLEOTIDE SEQUENCE [LARGE SCALE GENOMIC DNA]</scope>
    <source>
        <strain evidence="2 3">DSM 17907</strain>
    </source>
</reference>
<dbReference type="PANTHER" id="PTHR47237:SF1">
    <property type="entry name" value="SLL0310 PROTEIN"/>
    <property type="match status" value="1"/>
</dbReference>
<accession>A0A2D0L609</accession>
<name>A0A2D0L609_9GAMM</name>
<gene>
    <name evidence="2" type="ORF">Xkoz_02834</name>
</gene>
<dbReference type="RefSeq" id="WP_099142774.1">
    <property type="nucleotide sequence ID" value="NZ_CAWNOR010000055.1"/>
</dbReference>
<keyword evidence="3" id="KW-1185">Reference proteome</keyword>
<dbReference type="InterPro" id="IPR041496">
    <property type="entry name" value="YitH/HolE_GNAT"/>
</dbReference>
<dbReference type="PROSITE" id="PS51186">
    <property type="entry name" value="GNAT"/>
    <property type="match status" value="1"/>
</dbReference>
<feature type="domain" description="N-acetyltransferase" evidence="1">
    <location>
        <begin position="9"/>
        <end position="142"/>
    </location>
</feature>
<dbReference type="SUPFAM" id="SSF55729">
    <property type="entry name" value="Acyl-CoA N-acyltransferases (Nat)"/>
    <property type="match status" value="1"/>
</dbReference>
<evidence type="ECO:0000259" key="1">
    <source>
        <dbReference type="PROSITE" id="PS51186"/>
    </source>
</evidence>
<proteinExistence type="predicted"/>
<dbReference type="GO" id="GO:0016747">
    <property type="term" value="F:acyltransferase activity, transferring groups other than amino-acyl groups"/>
    <property type="evidence" value="ECO:0007669"/>
    <property type="project" value="InterPro"/>
</dbReference>
<dbReference type="Gene3D" id="3.40.630.90">
    <property type="match status" value="1"/>
</dbReference>
<evidence type="ECO:0000313" key="3">
    <source>
        <dbReference type="Proteomes" id="UP000221101"/>
    </source>
</evidence>
<dbReference type="PANTHER" id="PTHR47237">
    <property type="entry name" value="SLL0310 PROTEIN"/>
    <property type="match status" value="1"/>
</dbReference>
<organism evidence="2 3">
    <name type="scientific">Xenorhabdus kozodoii</name>
    <dbReference type="NCBI Taxonomy" id="351676"/>
    <lineage>
        <taxon>Bacteria</taxon>
        <taxon>Pseudomonadati</taxon>
        <taxon>Pseudomonadota</taxon>
        <taxon>Gammaproteobacteria</taxon>
        <taxon>Enterobacterales</taxon>
        <taxon>Morganellaceae</taxon>
        <taxon>Xenorhabdus</taxon>
    </lineage>
</organism>
<dbReference type="OrthoDB" id="20916at2"/>
<dbReference type="Proteomes" id="UP000221101">
    <property type="component" value="Unassembled WGS sequence"/>
</dbReference>
<sequence length="289" mass="32513">MHKNNSTSCLIRSVNVSQWNATVLTWANAENWDMNTDDAARFFNVDPTAFFIAYRGIQPIASMSMVNYSDAYSFGGNFIIRPEFRHHVCAGKIWKWSIDHAEHRTIGCDGNWDRTELYEKRGFVIHYRNVRLSGVIKPKIRPPEGAILITPANIDEVIKYDAECTGVDRSALLANWFWGKERYGFCTYSRAGITGVIGLRRSQNGYRIGPFLADDPDAVETLALTAFAQIPDGLPVSADVPETDNNDFLQLANEYGLNGLFNTYRMYKGNLIPKGRLDKVKAIASLELG</sequence>
<dbReference type="Gene3D" id="3.40.630.30">
    <property type="match status" value="1"/>
</dbReference>
<protein>
    <submittedName>
        <fullName evidence="2">Acetyltransferase</fullName>
    </submittedName>
</protein>
<keyword evidence="2" id="KW-0808">Transferase</keyword>
<evidence type="ECO:0000313" key="2">
    <source>
        <dbReference type="EMBL" id="PHM71128.1"/>
    </source>
</evidence>
<dbReference type="EMBL" id="NJCX01000021">
    <property type="protein sequence ID" value="PHM71128.1"/>
    <property type="molecule type" value="Genomic_DNA"/>
</dbReference>
<dbReference type="InterPro" id="IPR016181">
    <property type="entry name" value="Acyl_CoA_acyltransferase"/>
</dbReference>
<dbReference type="InterPro" id="IPR000182">
    <property type="entry name" value="GNAT_dom"/>
</dbReference>
<dbReference type="InterPro" id="IPR052729">
    <property type="entry name" value="Acyl/Acetyltrans_Enzymes"/>
</dbReference>
<dbReference type="Pfam" id="PF18014">
    <property type="entry name" value="Acetyltransf_18"/>
    <property type="match status" value="1"/>
</dbReference>